<comment type="subcellular location">
    <subcellularLocation>
        <location evidence="1 4">Periplasm</location>
    </subcellularLocation>
</comment>
<dbReference type="InterPro" id="IPR013974">
    <property type="entry name" value="SAF"/>
</dbReference>
<dbReference type="Gene3D" id="2.30.30.760">
    <property type="match status" value="1"/>
</dbReference>
<evidence type="ECO:0000256" key="1">
    <source>
        <dbReference type="ARBA" id="ARBA00004418"/>
    </source>
</evidence>
<comment type="similarity">
    <text evidence="4">Belongs to the FlgA family.</text>
</comment>
<evidence type="ECO:0000313" key="6">
    <source>
        <dbReference type="EMBL" id="MDO2409241.1"/>
    </source>
</evidence>
<organism evidence="6 7">
    <name type="scientific">Campylobacter magnus</name>
    <dbReference type="NCBI Taxonomy" id="3026462"/>
    <lineage>
        <taxon>Bacteria</taxon>
        <taxon>Pseudomonadati</taxon>
        <taxon>Campylobacterota</taxon>
        <taxon>Epsilonproteobacteria</taxon>
        <taxon>Campylobacterales</taxon>
        <taxon>Campylobacteraceae</taxon>
        <taxon>Campylobacter</taxon>
    </lineage>
</organism>
<keyword evidence="6" id="KW-0282">Flagellum</keyword>
<keyword evidence="6" id="KW-0969">Cilium</keyword>
<sequence length="168" mass="18043">MPSDIASYRLENIIITSINGAKGGAKATFSKDGAGLNINFKFEMSAQMQVLFATTDIAKNEAISEANSKILPIEIQNYDQIMLKEIPAGKLAKNNIKAGAPIRQNNILSPKDVLRGDELIVEIRDGGVSVQTTGIATTDANIGDVIEIRMGSTRQKAQITAKNKAVIK</sequence>
<dbReference type="Pfam" id="PF13144">
    <property type="entry name" value="ChapFlgA"/>
    <property type="match status" value="1"/>
</dbReference>
<keyword evidence="7" id="KW-1185">Reference proteome</keyword>
<feature type="domain" description="SAF" evidence="5">
    <location>
        <begin position="48"/>
        <end position="108"/>
    </location>
</feature>
<accession>A0ABT8TAF3</accession>
<protein>
    <recommendedName>
        <fullName evidence="4">Flagella basal body P-ring formation protein FlgA</fullName>
    </recommendedName>
</protein>
<dbReference type="InterPro" id="IPR039246">
    <property type="entry name" value="Flagellar_FlgA"/>
</dbReference>
<dbReference type="EMBL" id="JAULJQ010000004">
    <property type="protein sequence ID" value="MDO2409241.1"/>
    <property type="molecule type" value="Genomic_DNA"/>
</dbReference>
<evidence type="ECO:0000259" key="5">
    <source>
        <dbReference type="SMART" id="SM00858"/>
    </source>
</evidence>
<evidence type="ECO:0000256" key="4">
    <source>
        <dbReference type="RuleBase" id="RU362063"/>
    </source>
</evidence>
<name>A0ABT8TAF3_9BACT</name>
<evidence type="ECO:0000256" key="2">
    <source>
        <dbReference type="ARBA" id="ARBA00022729"/>
    </source>
</evidence>
<evidence type="ECO:0000313" key="7">
    <source>
        <dbReference type="Proteomes" id="UP001171111"/>
    </source>
</evidence>
<dbReference type="PANTHER" id="PTHR36307:SF1">
    <property type="entry name" value="FLAGELLA BASAL BODY P-RING FORMATION PROTEIN FLGA"/>
    <property type="match status" value="1"/>
</dbReference>
<dbReference type="SMART" id="SM00858">
    <property type="entry name" value="SAF"/>
    <property type="match status" value="1"/>
</dbReference>
<reference evidence="6 7" key="1">
    <citation type="submission" date="2023-06" db="EMBL/GenBank/DDBJ databases">
        <title>Campylobacter magnum sp. nov., isolated from cecal contents of domestic pigs (Sus scrofa domesticus).</title>
        <authorList>
            <person name="Papic B."/>
            <person name="Gruntar I."/>
        </authorList>
    </citation>
    <scope>NUCLEOTIDE SEQUENCE [LARGE SCALE GENOMIC DNA]</scope>
    <source>
        <strain evidence="7">34484-21</strain>
    </source>
</reference>
<dbReference type="Proteomes" id="UP001171111">
    <property type="component" value="Unassembled WGS sequence"/>
</dbReference>
<dbReference type="InterPro" id="IPR017585">
    <property type="entry name" value="SAF_FlgA"/>
</dbReference>
<keyword evidence="2" id="KW-0732">Signal</keyword>
<dbReference type="PANTHER" id="PTHR36307">
    <property type="entry name" value="FLAGELLA BASAL BODY P-RING FORMATION PROTEIN FLGA"/>
    <property type="match status" value="1"/>
</dbReference>
<gene>
    <name evidence="6" type="primary">flgA</name>
    <name evidence="6" type="ORF">Q2362_03890</name>
</gene>
<keyword evidence="3 4" id="KW-0574">Periplasm</keyword>
<comment type="function">
    <text evidence="4">Involved in the assembly process of the P-ring formation. It may associate with FlgF on the rod constituting a structure essential for the P-ring assembly or may act as a modulator protein for the P-ring assembly.</text>
</comment>
<dbReference type="NCBIfam" id="TIGR03170">
    <property type="entry name" value="flgA_cterm"/>
    <property type="match status" value="1"/>
</dbReference>
<proteinExistence type="inferred from homology"/>
<keyword evidence="4" id="KW-1005">Bacterial flagellum biogenesis</keyword>
<keyword evidence="6" id="KW-0966">Cell projection</keyword>
<evidence type="ECO:0000256" key="3">
    <source>
        <dbReference type="ARBA" id="ARBA00022764"/>
    </source>
</evidence>
<comment type="caution">
    <text evidence="6">The sequence shown here is derived from an EMBL/GenBank/DDBJ whole genome shotgun (WGS) entry which is preliminary data.</text>
</comment>
<dbReference type="RefSeq" id="WP_302244100.1">
    <property type="nucleotide sequence ID" value="NZ_JAULJQ010000004.1"/>
</dbReference>